<keyword evidence="3" id="KW-1185">Reference proteome</keyword>
<evidence type="ECO:0000313" key="3">
    <source>
        <dbReference type="Proteomes" id="UP000325187"/>
    </source>
</evidence>
<comment type="caution">
    <text evidence="2">The sequence shown here is derived from an EMBL/GenBank/DDBJ whole genome shotgun (WGS) entry which is preliminary data.</text>
</comment>
<comment type="similarity">
    <text evidence="1">Belongs to the BolA/IbaG family.</text>
</comment>
<name>A0A5A7N137_9PROT</name>
<dbReference type="GO" id="GO:0016226">
    <property type="term" value="P:iron-sulfur cluster assembly"/>
    <property type="evidence" value="ECO:0007669"/>
    <property type="project" value="TreeGrafter"/>
</dbReference>
<reference evidence="2 3" key="1">
    <citation type="submission" date="2019-09" db="EMBL/GenBank/DDBJ databases">
        <title>NBRP : Genome information of microbial organism related human and environment.</title>
        <authorList>
            <person name="Hattori M."/>
            <person name="Oshima K."/>
            <person name="Inaba H."/>
            <person name="Suda W."/>
            <person name="Sakamoto M."/>
            <person name="Iino T."/>
            <person name="Kitahara M."/>
            <person name="Oshida Y."/>
            <person name="Iida T."/>
            <person name="Kudo T."/>
            <person name="Itoh T."/>
            <person name="Ohkuma M."/>
        </authorList>
    </citation>
    <scope>NUCLEOTIDE SEQUENCE [LARGE SCALE GENOMIC DNA]</scope>
    <source>
        <strain evidence="2 3">Mie-1</strain>
    </source>
</reference>
<dbReference type="InterPro" id="IPR002634">
    <property type="entry name" value="BolA"/>
</dbReference>
<dbReference type="RefSeq" id="WP_150002347.1">
    <property type="nucleotide sequence ID" value="NZ_BKCM01000007.1"/>
</dbReference>
<dbReference type="InterPro" id="IPR036065">
    <property type="entry name" value="BolA-like_sf"/>
</dbReference>
<dbReference type="SUPFAM" id="SSF82657">
    <property type="entry name" value="BolA-like"/>
    <property type="match status" value="1"/>
</dbReference>
<proteinExistence type="inferred from homology"/>
<organism evidence="2 3">
    <name type="scientific">Iodidimonas gelatinilytica</name>
    <dbReference type="NCBI Taxonomy" id="1236966"/>
    <lineage>
        <taxon>Bacteria</taxon>
        <taxon>Pseudomonadati</taxon>
        <taxon>Pseudomonadota</taxon>
        <taxon>Alphaproteobacteria</taxon>
        <taxon>Iodidimonadales</taxon>
        <taxon>Iodidimonadaceae</taxon>
        <taxon>Iodidimonas</taxon>
    </lineage>
</organism>
<evidence type="ECO:0000313" key="2">
    <source>
        <dbReference type="EMBL" id="GER01060.1"/>
    </source>
</evidence>
<dbReference type="PANTHER" id="PTHR46230">
    <property type="match status" value="1"/>
</dbReference>
<evidence type="ECO:0000256" key="1">
    <source>
        <dbReference type="RuleBase" id="RU003860"/>
    </source>
</evidence>
<dbReference type="Pfam" id="PF01722">
    <property type="entry name" value="BolA"/>
    <property type="match status" value="1"/>
</dbReference>
<sequence length="100" mass="11028">MTKQNASDQGLGPVGQALHAKLLAAFHPTHMDLRDESHKHVGHAGHRETGESHFHLEMESAQFAGKSAVARQRMVYALLAEDLREQVHALSLKLRAPDGF</sequence>
<dbReference type="EMBL" id="BKCM01000007">
    <property type="protein sequence ID" value="GER01060.1"/>
    <property type="molecule type" value="Genomic_DNA"/>
</dbReference>
<dbReference type="Proteomes" id="UP000325187">
    <property type="component" value="Unassembled WGS sequence"/>
</dbReference>
<dbReference type="PANTHER" id="PTHR46230:SF7">
    <property type="entry name" value="BOLA-LIKE PROTEIN 1"/>
    <property type="match status" value="1"/>
</dbReference>
<protein>
    <submittedName>
        <fullName evidence="2">BolA family transcriptional regulator</fullName>
    </submittedName>
</protein>
<accession>A0A5A7N137</accession>
<dbReference type="Gene3D" id="3.30.300.90">
    <property type="entry name" value="BolA-like"/>
    <property type="match status" value="1"/>
</dbReference>
<dbReference type="PIRSF" id="PIRSF003113">
    <property type="entry name" value="BolA"/>
    <property type="match status" value="1"/>
</dbReference>
<gene>
    <name evidence="2" type="ORF">JCM17845_16830</name>
</gene>
<dbReference type="AlphaFoldDB" id="A0A5A7N137"/>